<gene>
    <name evidence="1" type="ORF">Tco_0707196</name>
</gene>
<keyword evidence="1" id="KW-0067">ATP-binding</keyword>
<dbReference type="GO" id="GO:0005524">
    <property type="term" value="F:ATP binding"/>
    <property type="evidence" value="ECO:0007669"/>
    <property type="project" value="UniProtKB-KW"/>
</dbReference>
<sequence>MMMGERDAYLGGHHEAVFAAMAGHIPFYLGESDPYLYGASHIRVCSHGRSDTLKSEINGWKMLKHSRVGKATRILAGHHGFVFASMTGRIPLYPVQSRIYEVYTDGRPKISRHGRKATVNDFYAVILPSVELDNGRKEKSSELAISSQMNLPNCCHAHETARESDFGREVLAFDIRFVAAETLDRQKNLLTNGTEKSKRAVKMMCNTYAPPMRMRTFSGLRGSNALDNIMRTGTDFHSKVAIATSVRRKRILLGLIGEGTGNAAKVLKSMGINLKDARVEVEKIIGWDREKEEEVTQGGKANFEQVEHRLSGYKQLCDLVDQGTVVNVAAAASHLVASVEACSADGLKSEKRFE</sequence>
<reference evidence="1" key="1">
    <citation type="journal article" date="2022" name="Int. J. Mol. Sci.">
        <title>Draft Genome of Tanacetum Coccineum: Genomic Comparison of Closely Related Tanacetum-Family Plants.</title>
        <authorList>
            <person name="Yamashiro T."/>
            <person name="Shiraishi A."/>
            <person name="Nakayama K."/>
            <person name="Satake H."/>
        </authorList>
    </citation>
    <scope>NUCLEOTIDE SEQUENCE</scope>
</reference>
<keyword evidence="1" id="KW-0645">Protease</keyword>
<accession>A0ABQ4Y9L4</accession>
<evidence type="ECO:0000313" key="2">
    <source>
        <dbReference type="Proteomes" id="UP001151760"/>
    </source>
</evidence>
<dbReference type="GO" id="GO:0006508">
    <property type="term" value="P:proteolysis"/>
    <property type="evidence" value="ECO:0007669"/>
    <property type="project" value="UniProtKB-KW"/>
</dbReference>
<evidence type="ECO:0000313" key="1">
    <source>
        <dbReference type="EMBL" id="GJS74355.1"/>
    </source>
</evidence>
<reference evidence="1" key="2">
    <citation type="submission" date="2022-01" db="EMBL/GenBank/DDBJ databases">
        <authorList>
            <person name="Yamashiro T."/>
            <person name="Shiraishi A."/>
            <person name="Satake H."/>
            <person name="Nakayama K."/>
        </authorList>
    </citation>
    <scope>NUCLEOTIDE SEQUENCE</scope>
</reference>
<dbReference type="Gene3D" id="1.10.1780.10">
    <property type="entry name" value="Clp, N-terminal domain"/>
    <property type="match status" value="1"/>
</dbReference>
<dbReference type="EMBL" id="BQNB010010225">
    <property type="protein sequence ID" value="GJS74355.1"/>
    <property type="molecule type" value="Genomic_DNA"/>
</dbReference>
<dbReference type="InterPro" id="IPR036628">
    <property type="entry name" value="Clp_N_dom_sf"/>
</dbReference>
<keyword evidence="1" id="KW-0378">Hydrolase</keyword>
<organism evidence="1 2">
    <name type="scientific">Tanacetum coccineum</name>
    <dbReference type="NCBI Taxonomy" id="301880"/>
    <lineage>
        <taxon>Eukaryota</taxon>
        <taxon>Viridiplantae</taxon>
        <taxon>Streptophyta</taxon>
        <taxon>Embryophyta</taxon>
        <taxon>Tracheophyta</taxon>
        <taxon>Spermatophyta</taxon>
        <taxon>Magnoliopsida</taxon>
        <taxon>eudicotyledons</taxon>
        <taxon>Gunneridae</taxon>
        <taxon>Pentapetalae</taxon>
        <taxon>asterids</taxon>
        <taxon>campanulids</taxon>
        <taxon>Asterales</taxon>
        <taxon>Asteraceae</taxon>
        <taxon>Asteroideae</taxon>
        <taxon>Anthemideae</taxon>
        <taxon>Anthemidinae</taxon>
        <taxon>Tanacetum</taxon>
    </lineage>
</organism>
<protein>
    <submittedName>
        <fullName evidence="1">ATP-dependent Clp protease ATP-binding subunit ClpA homolog CD4B, chloroplastic</fullName>
    </submittedName>
</protein>
<keyword evidence="1" id="KW-0547">Nucleotide-binding</keyword>
<dbReference type="GO" id="GO:0008233">
    <property type="term" value="F:peptidase activity"/>
    <property type="evidence" value="ECO:0007669"/>
    <property type="project" value="UniProtKB-KW"/>
</dbReference>
<keyword evidence="2" id="KW-1185">Reference proteome</keyword>
<comment type="caution">
    <text evidence="1">The sequence shown here is derived from an EMBL/GenBank/DDBJ whole genome shotgun (WGS) entry which is preliminary data.</text>
</comment>
<dbReference type="Proteomes" id="UP001151760">
    <property type="component" value="Unassembled WGS sequence"/>
</dbReference>
<name>A0ABQ4Y9L4_9ASTR</name>
<proteinExistence type="predicted"/>